<dbReference type="InterPro" id="IPR012438">
    <property type="entry name" value="DUF1639"/>
</dbReference>
<proteinExistence type="predicted"/>
<dbReference type="AlphaFoldDB" id="A0A2I0AVX0"/>
<evidence type="ECO:0000313" key="2">
    <source>
        <dbReference type="EMBL" id="PKA59694.1"/>
    </source>
</evidence>
<dbReference type="PANTHER" id="PTHR33130:SF43">
    <property type="entry name" value="OS01G0688600 PROTEIN"/>
    <property type="match status" value="1"/>
</dbReference>
<feature type="compositionally biased region" description="Basic and acidic residues" evidence="1">
    <location>
        <begin position="1"/>
        <end position="18"/>
    </location>
</feature>
<feature type="region of interest" description="Disordered" evidence="1">
    <location>
        <begin position="1"/>
        <end position="86"/>
    </location>
</feature>
<name>A0A2I0AVX0_9ASPA</name>
<dbReference type="PANTHER" id="PTHR33130">
    <property type="entry name" value="PUTATIVE (DUF1639)-RELATED"/>
    <property type="match status" value="1"/>
</dbReference>
<evidence type="ECO:0000256" key="1">
    <source>
        <dbReference type="SAM" id="MobiDB-lite"/>
    </source>
</evidence>
<accession>A0A2I0AVX0</accession>
<dbReference type="OrthoDB" id="769821at2759"/>
<evidence type="ECO:0000313" key="3">
    <source>
        <dbReference type="Proteomes" id="UP000236161"/>
    </source>
</evidence>
<feature type="compositionally biased region" description="Basic and acidic residues" evidence="1">
    <location>
        <begin position="33"/>
        <end position="52"/>
    </location>
</feature>
<reference evidence="2 3" key="1">
    <citation type="journal article" date="2017" name="Nature">
        <title>The Apostasia genome and the evolution of orchids.</title>
        <authorList>
            <person name="Zhang G.Q."/>
            <person name="Liu K.W."/>
            <person name="Li Z."/>
            <person name="Lohaus R."/>
            <person name="Hsiao Y.Y."/>
            <person name="Niu S.C."/>
            <person name="Wang J.Y."/>
            <person name="Lin Y.C."/>
            <person name="Xu Q."/>
            <person name="Chen L.J."/>
            <person name="Yoshida K."/>
            <person name="Fujiwara S."/>
            <person name="Wang Z.W."/>
            <person name="Zhang Y.Q."/>
            <person name="Mitsuda N."/>
            <person name="Wang M."/>
            <person name="Liu G.H."/>
            <person name="Pecoraro L."/>
            <person name="Huang H.X."/>
            <person name="Xiao X.J."/>
            <person name="Lin M."/>
            <person name="Wu X.Y."/>
            <person name="Wu W.L."/>
            <person name="Chen Y.Y."/>
            <person name="Chang S.B."/>
            <person name="Sakamoto S."/>
            <person name="Ohme-Takagi M."/>
            <person name="Yagi M."/>
            <person name="Zeng S.J."/>
            <person name="Shen C.Y."/>
            <person name="Yeh C.M."/>
            <person name="Luo Y.B."/>
            <person name="Tsai W.C."/>
            <person name="Van de Peer Y."/>
            <person name="Liu Z.J."/>
        </authorList>
    </citation>
    <scope>NUCLEOTIDE SEQUENCE [LARGE SCALE GENOMIC DNA]</scope>
    <source>
        <strain evidence="3">cv. Shenzhen</strain>
        <tissue evidence="2">Stem</tissue>
    </source>
</reference>
<keyword evidence="3" id="KW-1185">Reference proteome</keyword>
<dbReference type="EMBL" id="KZ451944">
    <property type="protein sequence ID" value="PKA59694.1"/>
    <property type="molecule type" value="Genomic_DNA"/>
</dbReference>
<organism evidence="2 3">
    <name type="scientific">Apostasia shenzhenica</name>
    <dbReference type="NCBI Taxonomy" id="1088818"/>
    <lineage>
        <taxon>Eukaryota</taxon>
        <taxon>Viridiplantae</taxon>
        <taxon>Streptophyta</taxon>
        <taxon>Embryophyta</taxon>
        <taxon>Tracheophyta</taxon>
        <taxon>Spermatophyta</taxon>
        <taxon>Magnoliopsida</taxon>
        <taxon>Liliopsida</taxon>
        <taxon>Asparagales</taxon>
        <taxon>Orchidaceae</taxon>
        <taxon>Apostasioideae</taxon>
        <taxon>Apostasia</taxon>
    </lineage>
</organism>
<feature type="region of interest" description="Disordered" evidence="1">
    <location>
        <begin position="114"/>
        <end position="135"/>
    </location>
</feature>
<dbReference type="STRING" id="1088818.A0A2I0AVX0"/>
<dbReference type="Pfam" id="PF07797">
    <property type="entry name" value="DUF1639"/>
    <property type="match status" value="1"/>
</dbReference>
<dbReference type="Proteomes" id="UP000236161">
    <property type="component" value="Unassembled WGS sequence"/>
</dbReference>
<sequence>MAATVTHREKSHQAHLQRDFSSPVLKPWGSQRLLDREAIAEKGESTGGERRSAPKAPAPTPAPARDGRRQVPVIGSPTITSEDDGGLEELREKLLAHLREAADRMKLVVPPIGPAASPTGEELGPSTAAGDTERPWNLRARRTPAAAIPPPERTYRLRSEVPKKKTQRFSVSLSRDEIEEDIFALTGSRPRRRPKKRPRNVQSQIDVGIRSPSLVSLMFFFSLLPLMTRELSFFPQAIFPGMWLSEISPELYDVPE</sequence>
<protein>
    <submittedName>
        <fullName evidence="2">Uncharacterized protein</fullName>
    </submittedName>
</protein>
<gene>
    <name evidence="2" type="ORF">AXF42_Ash011818</name>
</gene>